<accession>A0A4P6YQZ4</accession>
<dbReference type="InterPro" id="IPR027994">
    <property type="entry name" value="WxL_dom"/>
</dbReference>
<dbReference type="EMBL" id="CP037940">
    <property type="protein sequence ID" value="QBO35037.1"/>
    <property type="molecule type" value="Genomic_DNA"/>
</dbReference>
<organism evidence="4 5">
    <name type="scientific">Periweissella cryptocerci</name>
    <dbReference type="NCBI Taxonomy" id="2506420"/>
    <lineage>
        <taxon>Bacteria</taxon>
        <taxon>Bacillati</taxon>
        <taxon>Bacillota</taxon>
        <taxon>Bacilli</taxon>
        <taxon>Lactobacillales</taxon>
        <taxon>Lactobacillaceae</taxon>
        <taxon>Periweissella</taxon>
    </lineage>
</organism>
<feature type="region of interest" description="Disordered" evidence="1">
    <location>
        <begin position="219"/>
        <end position="244"/>
    </location>
</feature>
<evidence type="ECO:0000313" key="5">
    <source>
        <dbReference type="Proteomes" id="UP000292886"/>
    </source>
</evidence>
<dbReference type="Pfam" id="PF13731">
    <property type="entry name" value="WxL"/>
    <property type="match status" value="1"/>
</dbReference>
<evidence type="ECO:0000256" key="2">
    <source>
        <dbReference type="SAM" id="SignalP"/>
    </source>
</evidence>
<feature type="domain" description="WxL" evidence="3">
    <location>
        <begin position="31"/>
        <end position="261"/>
    </location>
</feature>
<feature type="region of interest" description="Disordered" evidence="1">
    <location>
        <begin position="43"/>
        <end position="82"/>
    </location>
</feature>
<feature type="compositionally biased region" description="Low complexity" evidence="1">
    <location>
        <begin position="65"/>
        <end position="79"/>
    </location>
</feature>
<feature type="signal peptide" evidence="2">
    <location>
        <begin position="1"/>
        <end position="28"/>
    </location>
</feature>
<feature type="compositionally biased region" description="Pro residues" evidence="1">
    <location>
        <begin position="53"/>
        <end position="64"/>
    </location>
</feature>
<keyword evidence="5" id="KW-1185">Reference proteome</keyword>
<dbReference type="AlphaFoldDB" id="A0A4P6YQZ4"/>
<feature type="chain" id="PRO_5020657521" evidence="2">
    <location>
        <begin position="29"/>
        <end position="263"/>
    </location>
</feature>
<keyword evidence="2" id="KW-0732">Signal</keyword>
<protein>
    <submittedName>
        <fullName evidence="4">WxL domain-containing protein</fullName>
    </submittedName>
</protein>
<proteinExistence type="predicted"/>
<dbReference type="Proteomes" id="UP000292886">
    <property type="component" value="Chromosome"/>
</dbReference>
<reference evidence="5" key="1">
    <citation type="submission" date="2019-03" db="EMBL/GenBank/DDBJ databases">
        <title>Weissella sp. 26KH-42 Genome sequencing.</title>
        <authorList>
            <person name="Heo J."/>
            <person name="Kim S.-J."/>
            <person name="Kim J.-S."/>
            <person name="Hong S.-B."/>
            <person name="Kwon S.-W."/>
        </authorList>
    </citation>
    <scope>NUCLEOTIDE SEQUENCE [LARGE SCALE GENOMIC DNA]</scope>
    <source>
        <strain evidence="5">26KH-42</strain>
    </source>
</reference>
<sequence length="263" mass="26781">MKATKLIVTPLLATVLVSLAPLATIAHADTAGTYGTTGQVTFVPSTDSSVTPPVDPTNPDPNTPVVPVDPTDPTKPVTPGTAGPLSIDYVSSFNFGTQEITTKDMTYYASAQKFNGSDTSKPLYAQVTDNRGTDAGWSLTANASNFSNGSGTSEKVLTGAQISLANAGLETSTSSNALPPKASNTTLTPGTAVTVASASNGQGAGTWANSWGKDADLTSVTDTNGDTRDGDKAVSLSVPEGGNAKAQKYTSDITWTLSDTPAN</sequence>
<gene>
    <name evidence="4" type="ORF">EQG49_00515</name>
</gene>
<evidence type="ECO:0000313" key="4">
    <source>
        <dbReference type="EMBL" id="QBO35037.1"/>
    </source>
</evidence>
<dbReference type="KEGG" id="wei:EQG49_00515"/>
<evidence type="ECO:0000259" key="3">
    <source>
        <dbReference type="Pfam" id="PF13731"/>
    </source>
</evidence>
<evidence type="ECO:0000256" key="1">
    <source>
        <dbReference type="SAM" id="MobiDB-lite"/>
    </source>
</evidence>
<name>A0A4P6YQZ4_9LACO</name>
<dbReference type="OrthoDB" id="2339326at2"/>
<dbReference type="RefSeq" id="WP_133362117.1">
    <property type="nucleotide sequence ID" value="NZ_CP037940.1"/>
</dbReference>